<accession>A0A1S1QKU9</accession>
<name>A0A1S1QKU9_9ACTN</name>
<evidence type="ECO:0000256" key="1">
    <source>
        <dbReference type="SAM" id="MobiDB-lite"/>
    </source>
</evidence>
<keyword evidence="3" id="KW-1185">Reference proteome</keyword>
<dbReference type="Proteomes" id="UP000179627">
    <property type="component" value="Unassembled WGS sequence"/>
</dbReference>
<proteinExistence type="predicted"/>
<organism evidence="2 3">
    <name type="scientific">Parafrankia colletiae</name>
    <dbReference type="NCBI Taxonomy" id="573497"/>
    <lineage>
        <taxon>Bacteria</taxon>
        <taxon>Bacillati</taxon>
        <taxon>Actinomycetota</taxon>
        <taxon>Actinomycetes</taxon>
        <taxon>Frankiales</taxon>
        <taxon>Frankiaceae</taxon>
        <taxon>Parafrankia</taxon>
    </lineage>
</organism>
<reference evidence="3" key="1">
    <citation type="submission" date="2016-07" db="EMBL/GenBank/DDBJ databases">
        <title>Sequence Frankia sp. strain CcI1.17.</title>
        <authorList>
            <person name="Ghodhbane-Gtari F."/>
            <person name="Swanson E."/>
            <person name="Gueddou A."/>
            <person name="Morris K."/>
            <person name="Hezbri K."/>
            <person name="Ktari A."/>
            <person name="Nouioui I."/>
            <person name="Abebe-Akele F."/>
            <person name="Simpson S."/>
            <person name="Thomas K."/>
            <person name="Gtari M."/>
            <person name="Tisa L.S."/>
            <person name="Hurst S."/>
        </authorList>
    </citation>
    <scope>NUCLEOTIDE SEQUENCE [LARGE SCALE GENOMIC DNA]</scope>
    <source>
        <strain evidence="3">Cc1.17</strain>
    </source>
</reference>
<evidence type="ECO:0000313" key="2">
    <source>
        <dbReference type="EMBL" id="OHV34610.1"/>
    </source>
</evidence>
<dbReference type="AlphaFoldDB" id="A0A1S1QKU9"/>
<dbReference type="EMBL" id="MBLM01000127">
    <property type="protein sequence ID" value="OHV34610.1"/>
    <property type="molecule type" value="Genomic_DNA"/>
</dbReference>
<feature type="compositionally biased region" description="Low complexity" evidence="1">
    <location>
        <begin position="129"/>
        <end position="141"/>
    </location>
</feature>
<gene>
    <name evidence="2" type="ORF">CC117_21625</name>
</gene>
<evidence type="ECO:0000313" key="3">
    <source>
        <dbReference type="Proteomes" id="UP000179627"/>
    </source>
</evidence>
<protein>
    <submittedName>
        <fullName evidence="2">Uncharacterized protein</fullName>
    </submittedName>
</protein>
<sequence>MIVVLIVLFPFALMVMMLGMHAIEGAFTRPATSAEPPRLTLATPPAGSAVAAPAAHGRSAAPRPAAVPDPTGAPRPAAAPLLSIVPRQTPAPGSAAPSRPAASSPPAASSRPAAPRVTGPRLSVVPAHPSRSVTSSTVPTA</sequence>
<comment type="caution">
    <text evidence="2">The sequence shown here is derived from an EMBL/GenBank/DDBJ whole genome shotgun (WGS) entry which is preliminary data.</text>
</comment>
<dbReference type="OrthoDB" id="3216948at2"/>
<feature type="region of interest" description="Disordered" evidence="1">
    <location>
        <begin position="32"/>
        <end position="141"/>
    </location>
</feature>
<dbReference type="RefSeq" id="WP_071086328.1">
    <property type="nucleotide sequence ID" value="NZ_MBLM01000127.1"/>
</dbReference>
<feature type="compositionally biased region" description="Low complexity" evidence="1">
    <location>
        <begin position="90"/>
        <end position="116"/>
    </location>
</feature>
<feature type="compositionally biased region" description="Low complexity" evidence="1">
    <location>
        <begin position="42"/>
        <end position="64"/>
    </location>
</feature>